<keyword evidence="2" id="KW-0804">Transcription</keyword>
<dbReference type="Pfam" id="PF00010">
    <property type="entry name" value="HLH"/>
    <property type="match status" value="1"/>
</dbReference>
<protein>
    <recommendedName>
        <fullName evidence="3">BHLH domain-containing protein</fullName>
    </recommendedName>
</protein>
<proteinExistence type="predicted"/>
<dbReference type="SMART" id="SM00353">
    <property type="entry name" value="HLH"/>
    <property type="match status" value="1"/>
</dbReference>
<evidence type="ECO:0000259" key="3">
    <source>
        <dbReference type="PROSITE" id="PS50888"/>
    </source>
</evidence>
<evidence type="ECO:0000313" key="5">
    <source>
        <dbReference type="Proteomes" id="UP001633002"/>
    </source>
</evidence>
<dbReference type="CDD" id="cd11393">
    <property type="entry name" value="bHLH_AtbHLH_like"/>
    <property type="match status" value="1"/>
</dbReference>
<evidence type="ECO:0000256" key="2">
    <source>
        <dbReference type="ARBA" id="ARBA00023163"/>
    </source>
</evidence>
<dbReference type="Gene3D" id="4.10.280.10">
    <property type="entry name" value="Helix-loop-helix DNA-binding domain"/>
    <property type="match status" value="1"/>
</dbReference>
<evidence type="ECO:0000313" key="4">
    <source>
        <dbReference type="EMBL" id="KAL3678130.1"/>
    </source>
</evidence>
<dbReference type="InterPro" id="IPR052610">
    <property type="entry name" value="bHLH_transcription_regulator"/>
</dbReference>
<dbReference type="PANTHER" id="PTHR45959:SF55">
    <property type="entry name" value="BHLH DOMAIN-CONTAINING PROTEIN"/>
    <property type="match status" value="1"/>
</dbReference>
<sequence>MCPDVIRDPFSRGFFPAEAFQRYDSQQGFFFPAAYDSTFKLRDDRSNGFLTGYERSQQQTNDCGNFLHFQAEIDDTGWMNEVLDDLPIINQEIAQLPIADISPPFSNLPSLNPTQSLPLEELLRPEVEAPDGHCQLQPSPTTFSMQQPAILPVISQPCQQSPTGTAVSRPSRVRGFKHADTAKQKPKKIPKWARDVSVDAPSEQVEHVLRERQRRDDMSCKIAILEGLLPPCHKRDRASIVHDSVQYVKSLQQGVEELRRKLYVLKQRNSCHEATTTAFTRAEINVPPEVIKVSCPDSGEIPDMSAGNLETRAEKSFYLVEFHIQLEGCSEAAKLRRCKCRRDYLSSAMKRLEQLNVEISRCSVTKMFDHVICVIIVKPRSPTGPAPTASSIAASLETSVAF</sequence>
<dbReference type="EMBL" id="JBJQOH010000007">
    <property type="protein sequence ID" value="KAL3678130.1"/>
    <property type="molecule type" value="Genomic_DNA"/>
</dbReference>
<accession>A0ABD3GJE9</accession>
<dbReference type="PROSITE" id="PS50888">
    <property type="entry name" value="BHLH"/>
    <property type="match status" value="1"/>
</dbReference>
<dbReference type="AlphaFoldDB" id="A0ABD3GJE9"/>
<name>A0ABD3GJE9_9MARC</name>
<reference evidence="4 5" key="1">
    <citation type="submission" date="2024-09" db="EMBL/GenBank/DDBJ databases">
        <title>Chromosome-scale assembly of Riccia sorocarpa.</title>
        <authorList>
            <person name="Paukszto L."/>
        </authorList>
    </citation>
    <scope>NUCLEOTIDE SEQUENCE [LARGE SCALE GENOMIC DNA]</scope>
    <source>
        <strain evidence="4">LP-2024</strain>
        <tissue evidence="4">Aerial parts of the thallus</tissue>
    </source>
</reference>
<keyword evidence="1" id="KW-0805">Transcription regulation</keyword>
<keyword evidence="5" id="KW-1185">Reference proteome</keyword>
<dbReference type="InterPro" id="IPR036638">
    <property type="entry name" value="HLH_DNA-bd_sf"/>
</dbReference>
<dbReference type="InterPro" id="IPR045239">
    <property type="entry name" value="bHLH95_bHLH"/>
</dbReference>
<dbReference type="PANTHER" id="PTHR45959">
    <property type="entry name" value="BHLH TRANSCRIPTION FACTOR"/>
    <property type="match status" value="1"/>
</dbReference>
<dbReference type="InterPro" id="IPR011598">
    <property type="entry name" value="bHLH_dom"/>
</dbReference>
<feature type="domain" description="BHLH" evidence="3">
    <location>
        <begin position="202"/>
        <end position="251"/>
    </location>
</feature>
<gene>
    <name evidence="4" type="ORF">R1sor_021086</name>
</gene>
<dbReference type="SUPFAM" id="SSF47459">
    <property type="entry name" value="HLH, helix-loop-helix DNA-binding domain"/>
    <property type="match status" value="1"/>
</dbReference>
<evidence type="ECO:0000256" key="1">
    <source>
        <dbReference type="ARBA" id="ARBA00023015"/>
    </source>
</evidence>
<organism evidence="4 5">
    <name type="scientific">Riccia sorocarpa</name>
    <dbReference type="NCBI Taxonomy" id="122646"/>
    <lineage>
        <taxon>Eukaryota</taxon>
        <taxon>Viridiplantae</taxon>
        <taxon>Streptophyta</taxon>
        <taxon>Embryophyta</taxon>
        <taxon>Marchantiophyta</taxon>
        <taxon>Marchantiopsida</taxon>
        <taxon>Marchantiidae</taxon>
        <taxon>Marchantiales</taxon>
        <taxon>Ricciaceae</taxon>
        <taxon>Riccia</taxon>
    </lineage>
</organism>
<dbReference type="Proteomes" id="UP001633002">
    <property type="component" value="Unassembled WGS sequence"/>
</dbReference>
<comment type="caution">
    <text evidence="4">The sequence shown here is derived from an EMBL/GenBank/DDBJ whole genome shotgun (WGS) entry which is preliminary data.</text>
</comment>